<dbReference type="InParanoid" id="A0A2P5CJI5"/>
<sequence>DSTTTSTALASGQTRRLCDFEVLLVEAEIMISRGEAEIAYLRERVYEI</sequence>
<gene>
    <name evidence="1" type="ORF">TorRG33x02_282340</name>
</gene>
<dbReference type="AlphaFoldDB" id="A0A2P5CJI5"/>
<accession>A0A2P5CJI5</accession>
<reference evidence="2" key="1">
    <citation type="submission" date="2016-06" db="EMBL/GenBank/DDBJ databases">
        <title>Parallel loss of symbiosis genes in relatives of nitrogen-fixing non-legume Parasponia.</title>
        <authorList>
            <person name="Van Velzen R."/>
            <person name="Holmer R."/>
            <person name="Bu F."/>
            <person name="Rutten L."/>
            <person name="Van Zeijl A."/>
            <person name="Liu W."/>
            <person name="Santuari L."/>
            <person name="Cao Q."/>
            <person name="Sharma T."/>
            <person name="Shen D."/>
            <person name="Roswanjaya Y."/>
            <person name="Wardhani T."/>
            <person name="Kalhor M.S."/>
            <person name="Jansen J."/>
            <person name="Van den Hoogen J."/>
            <person name="Gungor B."/>
            <person name="Hartog M."/>
            <person name="Hontelez J."/>
            <person name="Verver J."/>
            <person name="Yang W.-C."/>
            <person name="Schijlen E."/>
            <person name="Repin R."/>
            <person name="Schilthuizen M."/>
            <person name="Schranz E."/>
            <person name="Heidstra R."/>
            <person name="Miyata K."/>
            <person name="Fedorova E."/>
            <person name="Kohlen W."/>
            <person name="Bisseling T."/>
            <person name="Smit S."/>
            <person name="Geurts R."/>
        </authorList>
    </citation>
    <scope>NUCLEOTIDE SEQUENCE [LARGE SCALE GENOMIC DNA]</scope>
    <source>
        <strain evidence="2">cv. RG33-2</strain>
    </source>
</reference>
<keyword evidence="2" id="KW-1185">Reference proteome</keyword>
<comment type="caution">
    <text evidence="1">The sequence shown here is derived from an EMBL/GenBank/DDBJ whole genome shotgun (WGS) entry which is preliminary data.</text>
</comment>
<dbReference type="EMBL" id="JXTC01000357">
    <property type="protein sequence ID" value="PON61213.1"/>
    <property type="molecule type" value="Genomic_DNA"/>
</dbReference>
<organism evidence="1 2">
    <name type="scientific">Trema orientale</name>
    <name type="common">Charcoal tree</name>
    <name type="synonym">Celtis orientalis</name>
    <dbReference type="NCBI Taxonomy" id="63057"/>
    <lineage>
        <taxon>Eukaryota</taxon>
        <taxon>Viridiplantae</taxon>
        <taxon>Streptophyta</taxon>
        <taxon>Embryophyta</taxon>
        <taxon>Tracheophyta</taxon>
        <taxon>Spermatophyta</taxon>
        <taxon>Magnoliopsida</taxon>
        <taxon>eudicotyledons</taxon>
        <taxon>Gunneridae</taxon>
        <taxon>Pentapetalae</taxon>
        <taxon>rosids</taxon>
        <taxon>fabids</taxon>
        <taxon>Rosales</taxon>
        <taxon>Cannabaceae</taxon>
        <taxon>Trema</taxon>
    </lineage>
</organism>
<protein>
    <submittedName>
        <fullName evidence="1">Uncharacterized protein</fullName>
    </submittedName>
</protein>
<evidence type="ECO:0000313" key="1">
    <source>
        <dbReference type="EMBL" id="PON61213.1"/>
    </source>
</evidence>
<proteinExistence type="predicted"/>
<dbReference type="Proteomes" id="UP000237000">
    <property type="component" value="Unassembled WGS sequence"/>
</dbReference>
<evidence type="ECO:0000313" key="2">
    <source>
        <dbReference type="Proteomes" id="UP000237000"/>
    </source>
</evidence>
<feature type="non-terminal residue" evidence="1">
    <location>
        <position position="1"/>
    </location>
</feature>
<name>A0A2P5CJI5_TREOI</name>